<dbReference type="SUPFAM" id="SSF46689">
    <property type="entry name" value="Homeodomain-like"/>
    <property type="match status" value="1"/>
</dbReference>
<protein>
    <submittedName>
        <fullName evidence="4">Transcriptional regulator, TetR family</fullName>
    </submittedName>
</protein>
<reference evidence="5" key="1">
    <citation type="submission" date="2016-10" db="EMBL/GenBank/DDBJ databases">
        <authorList>
            <person name="Varghese N."/>
            <person name="Submissions S."/>
        </authorList>
    </citation>
    <scope>NUCLEOTIDE SEQUENCE [LARGE SCALE GENOMIC DNA]</scope>
    <source>
        <strain evidence="5">FP5</strain>
    </source>
</reference>
<dbReference type="InterPro" id="IPR009057">
    <property type="entry name" value="Homeodomain-like_sf"/>
</dbReference>
<dbReference type="PROSITE" id="PS50977">
    <property type="entry name" value="HTH_TETR_2"/>
    <property type="match status" value="1"/>
</dbReference>
<gene>
    <name evidence="4" type="ORF">SAMN05216353_12842</name>
</gene>
<dbReference type="AlphaFoldDB" id="A0A1I2Q2J5"/>
<evidence type="ECO:0000256" key="1">
    <source>
        <dbReference type="ARBA" id="ARBA00023125"/>
    </source>
</evidence>
<dbReference type="RefSeq" id="WP_089752827.1">
    <property type="nucleotide sequence ID" value="NZ_FOOG01000028.1"/>
</dbReference>
<dbReference type="Pfam" id="PF00440">
    <property type="entry name" value="TetR_N"/>
    <property type="match status" value="1"/>
</dbReference>
<proteinExistence type="predicted"/>
<feature type="DNA-binding region" description="H-T-H motif" evidence="2">
    <location>
        <begin position="34"/>
        <end position="53"/>
    </location>
</feature>
<sequence length="203" mass="24287">MPKKTFFNLPEDKKQSLVEACRIEFSRVPLHEASISNMIKVCGISRGSFYQYFEDKEDAFYYLLKEKSKQRQETFILFLKETDGNIYEAVTKLFEVVMEEFEEEENRNFFKHVFLNMNHKIQNTFTNGETEDKFLQYLDDIKVHLDQSQFNTENDEEFYHAIHLIRMLMFNNIVRHFAKGLTKEEAMKNFTLELNLLKRGISS</sequence>
<accession>A0A1I2Q2J5</accession>
<feature type="domain" description="HTH tetR-type" evidence="3">
    <location>
        <begin position="11"/>
        <end position="71"/>
    </location>
</feature>
<name>A0A1I2Q2J5_9BACI</name>
<dbReference type="OrthoDB" id="9812484at2"/>
<evidence type="ECO:0000313" key="4">
    <source>
        <dbReference type="EMBL" id="SFG21903.1"/>
    </source>
</evidence>
<dbReference type="Pfam" id="PF17924">
    <property type="entry name" value="TetR_C_19"/>
    <property type="match status" value="1"/>
</dbReference>
<dbReference type="EMBL" id="FOOG01000028">
    <property type="protein sequence ID" value="SFG21903.1"/>
    <property type="molecule type" value="Genomic_DNA"/>
</dbReference>
<keyword evidence="1 2" id="KW-0238">DNA-binding</keyword>
<dbReference type="GO" id="GO:0003677">
    <property type="term" value="F:DNA binding"/>
    <property type="evidence" value="ECO:0007669"/>
    <property type="project" value="UniProtKB-UniRule"/>
</dbReference>
<keyword evidence="5" id="KW-1185">Reference proteome</keyword>
<evidence type="ECO:0000259" key="3">
    <source>
        <dbReference type="PROSITE" id="PS50977"/>
    </source>
</evidence>
<evidence type="ECO:0000313" key="5">
    <source>
        <dbReference type="Proteomes" id="UP000198897"/>
    </source>
</evidence>
<dbReference type="Gene3D" id="1.10.357.10">
    <property type="entry name" value="Tetracycline Repressor, domain 2"/>
    <property type="match status" value="1"/>
</dbReference>
<organism evidence="4 5">
    <name type="scientific">Halobacillus alkaliphilus</name>
    <dbReference type="NCBI Taxonomy" id="396056"/>
    <lineage>
        <taxon>Bacteria</taxon>
        <taxon>Bacillati</taxon>
        <taxon>Bacillota</taxon>
        <taxon>Bacilli</taxon>
        <taxon>Bacillales</taxon>
        <taxon>Bacillaceae</taxon>
        <taxon>Halobacillus</taxon>
    </lineage>
</organism>
<dbReference type="InterPro" id="IPR001647">
    <property type="entry name" value="HTH_TetR"/>
</dbReference>
<dbReference type="Proteomes" id="UP000198897">
    <property type="component" value="Unassembled WGS sequence"/>
</dbReference>
<evidence type="ECO:0000256" key="2">
    <source>
        <dbReference type="PROSITE-ProRule" id="PRU00335"/>
    </source>
</evidence>